<accession>A0A0B5IPZ4</accession>
<keyword evidence="2" id="KW-1185">Reference proteome</keyword>
<proteinExistence type="predicted"/>
<reference evidence="1 2" key="1">
    <citation type="submission" date="2014-12" db="EMBL/GenBank/DDBJ databases">
        <title>Complete genome sequence of Streptomyces vietnamensis strain GIMV4.0001, a genetic manipulable producer of the benzoisochromanequinone antibiotic granaticin.</title>
        <authorList>
            <person name="Deng M.R."/>
            <person name="Guo J."/>
            <person name="Ma L.Y."/>
            <person name="Feng G.D."/>
            <person name="Mo C.Y."/>
            <person name="Zhu H.H."/>
        </authorList>
    </citation>
    <scope>NUCLEOTIDE SEQUENCE [LARGE SCALE GENOMIC DNA]</scope>
    <source>
        <strain evidence="2">GIMV4.0001</strain>
        <plasmid evidence="1 2">pSVL1</plasmid>
    </source>
</reference>
<evidence type="ECO:0008006" key="3">
    <source>
        <dbReference type="Google" id="ProtNLM"/>
    </source>
</evidence>
<dbReference type="Proteomes" id="UP000031774">
    <property type="component" value="Plasmid pSVL1"/>
</dbReference>
<dbReference type="KEGG" id="svt:SVTN_39605"/>
<keyword evidence="1" id="KW-0614">Plasmid</keyword>
<dbReference type="InterPro" id="IPR014985">
    <property type="entry name" value="WbqC"/>
</dbReference>
<sequence>MTVAIHQPHYLPYPGLLDKLDQADLFIWLDDAAFTRGGWQNRNWIKTHDGRRLLTAPVVHTGRQERLTAARLDYTLPWQNKHRATIEQAYARAPHRDLCSDLLNLLYAPRTWPTLADLNLACSTELARVLDIRTPTIRSSRLRPARAAKTARLVELCREVGATTYLAGDGSRTRYLNTTLFEQAGIAVQWQNYQPPAYPQQHPAQGTLDNLSTLDLIANLGPHSLPALRVARRAPAPAVAA</sequence>
<organism evidence="1 2">
    <name type="scientific">Streptomyces vietnamensis</name>
    <dbReference type="NCBI Taxonomy" id="362257"/>
    <lineage>
        <taxon>Bacteria</taxon>
        <taxon>Bacillati</taxon>
        <taxon>Actinomycetota</taxon>
        <taxon>Actinomycetes</taxon>
        <taxon>Kitasatosporales</taxon>
        <taxon>Streptomycetaceae</taxon>
        <taxon>Streptomyces</taxon>
    </lineage>
</organism>
<dbReference type="AlphaFoldDB" id="A0A0B5IPZ4"/>
<dbReference type="Pfam" id="PF08889">
    <property type="entry name" value="WbqC"/>
    <property type="match status" value="1"/>
</dbReference>
<protein>
    <recommendedName>
        <fullName evidence="3">WbqC-like protein</fullName>
    </recommendedName>
</protein>
<name>A0A0B5IPZ4_9ACTN</name>
<gene>
    <name evidence="1" type="ORF">SVTN_39605</name>
</gene>
<evidence type="ECO:0000313" key="2">
    <source>
        <dbReference type="Proteomes" id="UP000031774"/>
    </source>
</evidence>
<dbReference type="EMBL" id="CP010408">
    <property type="protein sequence ID" value="AJF70499.1"/>
    <property type="molecule type" value="Genomic_DNA"/>
</dbReference>
<evidence type="ECO:0000313" key="1">
    <source>
        <dbReference type="EMBL" id="AJF70499.1"/>
    </source>
</evidence>
<dbReference type="HOGENOM" id="CLU_079350_0_0_11"/>
<geneLocation type="plasmid" evidence="1 2">
    <name>pSVL1</name>
</geneLocation>